<dbReference type="PANTHER" id="PTHR11067:SF9">
    <property type="entry name" value="INOSINE TRIPHOSPHATE PYROPHOSPHATASE"/>
    <property type="match status" value="1"/>
</dbReference>
<organism evidence="12 13">
    <name type="scientific">Polynucleobacter victoriensis</name>
    <dbReference type="NCBI Taxonomy" id="2049319"/>
    <lineage>
        <taxon>Bacteria</taxon>
        <taxon>Pseudomonadati</taxon>
        <taxon>Pseudomonadota</taxon>
        <taxon>Betaproteobacteria</taxon>
        <taxon>Burkholderiales</taxon>
        <taxon>Burkholderiaceae</taxon>
        <taxon>Polynucleobacter</taxon>
    </lineage>
</organism>
<evidence type="ECO:0000256" key="5">
    <source>
        <dbReference type="ARBA" id="ARBA00022801"/>
    </source>
</evidence>
<dbReference type="GO" id="GO:0000166">
    <property type="term" value="F:nucleotide binding"/>
    <property type="evidence" value="ECO:0007669"/>
    <property type="project" value="UniProtKB-KW"/>
</dbReference>
<dbReference type="EC" id="3.6.1.66" evidence="10"/>
<dbReference type="FunFam" id="3.90.950.10:FF:000001">
    <property type="entry name" value="dITP/XTP pyrophosphatase"/>
    <property type="match status" value="1"/>
</dbReference>
<dbReference type="GO" id="GO:0035870">
    <property type="term" value="F:dITP diphosphatase activity"/>
    <property type="evidence" value="ECO:0007669"/>
    <property type="project" value="UniProtKB-UniRule"/>
</dbReference>
<reference evidence="12 13" key="1">
    <citation type="submission" date="2017-06" db="EMBL/GenBank/DDBJ databases">
        <authorList>
            <person name="Kim H.J."/>
            <person name="Triplett B.A."/>
        </authorList>
    </citation>
    <scope>NUCLEOTIDE SEQUENCE [LARGE SCALE GENOMIC DNA]</scope>
    <source>
        <strain evidence="12 13">MWH-VicM1</strain>
    </source>
</reference>
<dbReference type="NCBIfam" id="TIGR00042">
    <property type="entry name" value="RdgB/HAM1 family non-canonical purine NTP pyrophosphatase"/>
    <property type="match status" value="1"/>
</dbReference>
<evidence type="ECO:0000313" key="12">
    <source>
        <dbReference type="EMBL" id="SNC72534.1"/>
    </source>
</evidence>
<evidence type="ECO:0000256" key="9">
    <source>
        <dbReference type="ARBA" id="ARBA00052017"/>
    </source>
</evidence>
<evidence type="ECO:0000313" key="13">
    <source>
        <dbReference type="Proteomes" id="UP000197215"/>
    </source>
</evidence>
<evidence type="ECO:0000256" key="10">
    <source>
        <dbReference type="HAMAP-Rule" id="MF_01405"/>
    </source>
</evidence>
<feature type="binding site" evidence="10">
    <location>
        <begin position="158"/>
        <end position="161"/>
    </location>
    <ligand>
        <name>substrate</name>
    </ligand>
</feature>
<gene>
    <name evidence="12" type="ORF">SAMN06295916_1637</name>
</gene>
<dbReference type="GO" id="GO:0046872">
    <property type="term" value="F:metal ion binding"/>
    <property type="evidence" value="ECO:0007669"/>
    <property type="project" value="UniProtKB-KW"/>
</dbReference>
<dbReference type="RefSeq" id="WP_088813559.1">
    <property type="nucleotide sequence ID" value="NZ_FYEX01000002.1"/>
</dbReference>
<dbReference type="GO" id="GO:0036220">
    <property type="term" value="F:ITP diphosphatase activity"/>
    <property type="evidence" value="ECO:0007669"/>
    <property type="project" value="UniProtKB-UniRule"/>
</dbReference>
<feature type="binding site" evidence="10">
    <location>
        <begin position="10"/>
        <end position="15"/>
    </location>
    <ligand>
        <name>substrate</name>
    </ligand>
</feature>
<feature type="binding site" evidence="10">
    <location>
        <position position="181"/>
    </location>
    <ligand>
        <name>substrate</name>
    </ligand>
</feature>
<dbReference type="EMBL" id="FYEX01000002">
    <property type="protein sequence ID" value="SNC72534.1"/>
    <property type="molecule type" value="Genomic_DNA"/>
</dbReference>
<dbReference type="OrthoDB" id="9807456at2"/>
<dbReference type="Pfam" id="PF01725">
    <property type="entry name" value="Ham1p_like"/>
    <property type="match status" value="1"/>
</dbReference>
<feature type="binding site" evidence="10">
    <location>
        <position position="42"/>
    </location>
    <ligand>
        <name>Mg(2+)</name>
        <dbReference type="ChEBI" id="CHEBI:18420"/>
    </ligand>
</feature>
<comment type="catalytic activity">
    <reaction evidence="10">
        <text>ITP + H2O = IMP + diphosphate + H(+)</text>
        <dbReference type="Rhea" id="RHEA:29399"/>
        <dbReference type="ChEBI" id="CHEBI:15377"/>
        <dbReference type="ChEBI" id="CHEBI:15378"/>
        <dbReference type="ChEBI" id="CHEBI:33019"/>
        <dbReference type="ChEBI" id="CHEBI:58053"/>
        <dbReference type="ChEBI" id="CHEBI:61402"/>
        <dbReference type="EC" id="3.6.1.66"/>
    </reaction>
</comment>
<evidence type="ECO:0000256" key="7">
    <source>
        <dbReference type="ARBA" id="ARBA00023080"/>
    </source>
</evidence>
<dbReference type="AlphaFoldDB" id="A0A212U332"/>
<dbReference type="InterPro" id="IPR029001">
    <property type="entry name" value="ITPase-like_fam"/>
</dbReference>
<keyword evidence="5 10" id="KW-0378">Hydrolase</keyword>
<comment type="similarity">
    <text evidence="1 10 11">Belongs to the HAM1 NTPase family.</text>
</comment>
<sequence>MPSKKIVLASNNAGKVKEFNALLSPLGIEVISQGLLGIPSCEEPFPSFVENAITKARHASKLSGLPALADDSGICVDALGGLPGVLSARFALSDQKKDPSDDDNNALLIKKLTGVSQRSAHFTCTLVYLESADDPEPLIAVGKWHGQIIESPKGQSGFGYDPLFFVPELGKTAAELSAEEKNSVSHRGTALKKLLLELQQRISPPSC</sequence>
<dbReference type="SUPFAM" id="SSF52972">
    <property type="entry name" value="ITPase-like"/>
    <property type="match status" value="1"/>
</dbReference>
<dbReference type="Gene3D" id="3.90.950.10">
    <property type="match status" value="1"/>
</dbReference>
<comment type="subunit">
    <text evidence="2 10">Homodimer.</text>
</comment>
<dbReference type="GO" id="GO:0036222">
    <property type="term" value="F:XTP diphosphatase activity"/>
    <property type="evidence" value="ECO:0007669"/>
    <property type="project" value="UniProtKB-UniRule"/>
</dbReference>
<dbReference type="CDD" id="cd00515">
    <property type="entry name" value="HAM1"/>
    <property type="match status" value="1"/>
</dbReference>
<dbReference type="InterPro" id="IPR002637">
    <property type="entry name" value="RdgB/HAM1"/>
</dbReference>
<comment type="catalytic activity">
    <reaction evidence="9 10">
        <text>XTP + H2O = XMP + diphosphate + H(+)</text>
        <dbReference type="Rhea" id="RHEA:28610"/>
        <dbReference type="ChEBI" id="CHEBI:15377"/>
        <dbReference type="ChEBI" id="CHEBI:15378"/>
        <dbReference type="ChEBI" id="CHEBI:33019"/>
        <dbReference type="ChEBI" id="CHEBI:57464"/>
        <dbReference type="ChEBI" id="CHEBI:61314"/>
        <dbReference type="EC" id="3.6.1.66"/>
    </reaction>
</comment>
<evidence type="ECO:0000256" key="11">
    <source>
        <dbReference type="RuleBase" id="RU003781"/>
    </source>
</evidence>
<evidence type="ECO:0000256" key="3">
    <source>
        <dbReference type="ARBA" id="ARBA00022723"/>
    </source>
</evidence>
<evidence type="ECO:0000256" key="4">
    <source>
        <dbReference type="ARBA" id="ARBA00022741"/>
    </source>
</evidence>
<evidence type="ECO:0000256" key="2">
    <source>
        <dbReference type="ARBA" id="ARBA00011738"/>
    </source>
</evidence>
<evidence type="ECO:0000256" key="1">
    <source>
        <dbReference type="ARBA" id="ARBA00008023"/>
    </source>
</evidence>
<dbReference type="PANTHER" id="PTHR11067">
    <property type="entry name" value="INOSINE TRIPHOSPHATE PYROPHOSPHATASE/HAM1 PROTEIN"/>
    <property type="match status" value="1"/>
</dbReference>
<keyword evidence="13" id="KW-1185">Reference proteome</keyword>
<keyword evidence="6 10" id="KW-0460">Magnesium</keyword>
<feature type="active site" description="Proton acceptor" evidence="10">
    <location>
        <position position="71"/>
    </location>
</feature>
<proteinExistence type="inferred from homology"/>
<feature type="binding site" evidence="10">
    <location>
        <position position="72"/>
    </location>
    <ligand>
        <name>substrate</name>
    </ligand>
</feature>
<dbReference type="GO" id="GO:0009117">
    <property type="term" value="P:nucleotide metabolic process"/>
    <property type="evidence" value="ECO:0007669"/>
    <property type="project" value="UniProtKB-KW"/>
</dbReference>
<evidence type="ECO:0000256" key="6">
    <source>
        <dbReference type="ARBA" id="ARBA00022842"/>
    </source>
</evidence>
<dbReference type="HAMAP" id="MF_01405">
    <property type="entry name" value="Non_canon_purine_NTPase"/>
    <property type="match status" value="1"/>
</dbReference>
<feature type="binding site" evidence="10">
    <location>
        <position position="71"/>
    </location>
    <ligand>
        <name>Mg(2+)</name>
        <dbReference type="ChEBI" id="CHEBI:18420"/>
    </ligand>
</feature>
<accession>A0A212U332</accession>
<evidence type="ECO:0000256" key="8">
    <source>
        <dbReference type="ARBA" id="ARBA00051875"/>
    </source>
</evidence>
<dbReference type="GO" id="GO:0005829">
    <property type="term" value="C:cytosol"/>
    <property type="evidence" value="ECO:0007669"/>
    <property type="project" value="TreeGrafter"/>
</dbReference>
<dbReference type="GO" id="GO:0017111">
    <property type="term" value="F:ribonucleoside triphosphate phosphatase activity"/>
    <property type="evidence" value="ECO:0007669"/>
    <property type="project" value="InterPro"/>
</dbReference>
<comment type="function">
    <text evidence="10">Pyrophosphatase that catalyzes the hydrolysis of nucleoside triphosphates to their monophosphate derivatives, with a high preference for the non-canonical purine nucleotides XTP (xanthosine triphosphate), dITP (deoxyinosine triphosphate) and ITP. Seems to function as a house-cleaning enzyme that removes non-canonical purine nucleotides from the nucleotide pool, thus preventing their incorporation into DNA/RNA and avoiding chromosomal lesions.</text>
</comment>
<dbReference type="Proteomes" id="UP000197215">
    <property type="component" value="Unassembled WGS sequence"/>
</dbReference>
<keyword evidence="4 10" id="KW-0547">Nucleotide-binding</keyword>
<comment type="catalytic activity">
    <reaction evidence="8 10">
        <text>dITP + H2O = dIMP + diphosphate + H(+)</text>
        <dbReference type="Rhea" id="RHEA:28342"/>
        <dbReference type="ChEBI" id="CHEBI:15377"/>
        <dbReference type="ChEBI" id="CHEBI:15378"/>
        <dbReference type="ChEBI" id="CHEBI:33019"/>
        <dbReference type="ChEBI" id="CHEBI:61194"/>
        <dbReference type="ChEBI" id="CHEBI:61382"/>
        <dbReference type="EC" id="3.6.1.66"/>
    </reaction>
</comment>
<name>A0A212U332_9BURK</name>
<comment type="cofactor">
    <cofactor evidence="10">
        <name>Mg(2+)</name>
        <dbReference type="ChEBI" id="CHEBI:18420"/>
    </cofactor>
    <text evidence="10">Binds 1 Mg(2+) ion per subunit.</text>
</comment>
<keyword evidence="7 10" id="KW-0546">Nucleotide metabolism</keyword>
<dbReference type="InterPro" id="IPR020922">
    <property type="entry name" value="dITP/XTP_pyrophosphatase"/>
</dbReference>
<protein>
    <recommendedName>
        <fullName evidence="10">dITP/XTP pyrophosphatase</fullName>
        <ecNumber evidence="10">3.6.1.66</ecNumber>
    </recommendedName>
    <alternativeName>
        <fullName evidence="10">Non-canonical purine NTP pyrophosphatase</fullName>
    </alternativeName>
    <alternativeName>
        <fullName evidence="10">Non-standard purine NTP pyrophosphatase</fullName>
    </alternativeName>
    <alternativeName>
        <fullName evidence="10">Nucleoside-triphosphate diphosphatase</fullName>
    </alternativeName>
    <alternativeName>
        <fullName evidence="10">Nucleoside-triphosphate pyrophosphatase</fullName>
        <shortName evidence="10">NTPase</shortName>
    </alternativeName>
</protein>
<keyword evidence="3 10" id="KW-0479">Metal-binding</keyword>
<dbReference type="GO" id="GO:0009146">
    <property type="term" value="P:purine nucleoside triphosphate catabolic process"/>
    <property type="evidence" value="ECO:0007669"/>
    <property type="project" value="UniProtKB-UniRule"/>
</dbReference>
<feature type="binding site" evidence="10">
    <location>
        <begin position="186"/>
        <end position="187"/>
    </location>
    <ligand>
        <name>substrate</name>
    </ligand>
</feature>